<dbReference type="Proteomes" id="UP000015480">
    <property type="component" value="Chromosome"/>
</dbReference>
<keyword evidence="2" id="KW-0238">DNA-binding</keyword>
<reference evidence="4 5" key="1">
    <citation type="journal article" date="2014" name="BMC Genomics">
        <title>Architecture and functions of a multipartite genome of the methylotrophic bacterium Paracoccus aminophilus JCM 7686, containing primary and secondary chromids.</title>
        <authorList>
            <person name="Dziewit L."/>
            <person name="Czarnecki J."/>
            <person name="Wibberg D."/>
            <person name="Radlinska M."/>
            <person name="Mrozek P."/>
            <person name="Szymczak M."/>
            <person name="Schluter A."/>
            <person name="Puhler A."/>
            <person name="Bartosik D."/>
        </authorList>
    </citation>
    <scope>NUCLEOTIDE SEQUENCE [LARGE SCALE GENOMIC DNA]</scope>
    <source>
        <strain evidence="4">JCM 7686</strain>
    </source>
</reference>
<dbReference type="KEGG" id="pami:JCM7686_1497"/>
<dbReference type="EMBL" id="CP006650">
    <property type="protein sequence ID" value="AGT08598.1"/>
    <property type="molecule type" value="Genomic_DNA"/>
</dbReference>
<evidence type="ECO:0008006" key="6">
    <source>
        <dbReference type="Google" id="ProtNLM"/>
    </source>
</evidence>
<dbReference type="SUPFAM" id="SSF48498">
    <property type="entry name" value="Tetracyclin repressor-like, C-terminal domain"/>
    <property type="match status" value="1"/>
</dbReference>
<evidence type="ECO:0000256" key="2">
    <source>
        <dbReference type="ARBA" id="ARBA00023125"/>
    </source>
</evidence>
<proteinExistence type="predicted"/>
<evidence type="ECO:0000313" key="4">
    <source>
        <dbReference type="EMBL" id="AGT08598.1"/>
    </source>
</evidence>
<dbReference type="GO" id="GO:0000976">
    <property type="term" value="F:transcription cis-regulatory region binding"/>
    <property type="evidence" value="ECO:0007669"/>
    <property type="project" value="TreeGrafter"/>
</dbReference>
<dbReference type="Gene3D" id="1.10.357.10">
    <property type="entry name" value="Tetracycline Repressor, domain 2"/>
    <property type="match status" value="1"/>
</dbReference>
<sequence>MVGRGNKYQEMIAAALRTLEDTGQLPQSMQELAKNSGVTTVDVLESFTSSDALRIALIGHGLVRLADALREGVVSADPEDPTAQLRALSQAYFAWGAHNRALFRLLATALLDPAVAEGSELERYRHSIRDLVMKKFAECQSRGLIRSDADLQIILANTHSILLGVSSTLVNDRRDAWYEGEATDLQQLADEMMKAYFDQIFGPASA</sequence>
<dbReference type="PANTHER" id="PTHR30055">
    <property type="entry name" value="HTH-TYPE TRANSCRIPTIONAL REGULATOR RUTR"/>
    <property type="match status" value="1"/>
</dbReference>
<dbReference type="PATRIC" id="fig|1367847.3.peg.1470"/>
<evidence type="ECO:0000256" key="1">
    <source>
        <dbReference type="ARBA" id="ARBA00023015"/>
    </source>
</evidence>
<dbReference type="InterPro" id="IPR009057">
    <property type="entry name" value="Homeodomain-like_sf"/>
</dbReference>
<dbReference type="PANTHER" id="PTHR30055:SF234">
    <property type="entry name" value="HTH-TYPE TRANSCRIPTIONAL REGULATOR BETI"/>
    <property type="match status" value="1"/>
</dbReference>
<protein>
    <recommendedName>
        <fullName evidence="6">Transcriptional regulator, TetR family</fullName>
    </recommendedName>
</protein>
<dbReference type="eggNOG" id="ENOG5031301">
    <property type="taxonomic scope" value="Bacteria"/>
</dbReference>
<keyword evidence="3" id="KW-0804">Transcription</keyword>
<dbReference type="AlphaFoldDB" id="S5YB08"/>
<evidence type="ECO:0000313" key="5">
    <source>
        <dbReference type="Proteomes" id="UP000015480"/>
    </source>
</evidence>
<keyword evidence="5" id="KW-1185">Reference proteome</keyword>
<evidence type="ECO:0000256" key="3">
    <source>
        <dbReference type="ARBA" id="ARBA00023163"/>
    </source>
</evidence>
<dbReference type="SUPFAM" id="SSF46689">
    <property type="entry name" value="Homeodomain-like"/>
    <property type="match status" value="1"/>
</dbReference>
<gene>
    <name evidence="4" type="ORF">JCM7686_1497</name>
</gene>
<dbReference type="GO" id="GO:0003700">
    <property type="term" value="F:DNA-binding transcription factor activity"/>
    <property type="evidence" value="ECO:0007669"/>
    <property type="project" value="TreeGrafter"/>
</dbReference>
<organism evidence="4 5">
    <name type="scientific">Paracoccus aminophilus JCM 7686</name>
    <dbReference type="NCBI Taxonomy" id="1367847"/>
    <lineage>
        <taxon>Bacteria</taxon>
        <taxon>Pseudomonadati</taxon>
        <taxon>Pseudomonadota</taxon>
        <taxon>Alphaproteobacteria</taxon>
        <taxon>Rhodobacterales</taxon>
        <taxon>Paracoccaceae</taxon>
        <taxon>Paracoccus</taxon>
    </lineage>
</organism>
<dbReference type="HOGENOM" id="CLU_1330875_0_0_5"/>
<accession>S5YB08</accession>
<name>S5YB08_PARAH</name>
<dbReference type="InterPro" id="IPR036271">
    <property type="entry name" value="Tet_transcr_reg_TetR-rel_C_sf"/>
</dbReference>
<dbReference type="STRING" id="1367847.JCM7686_1497"/>
<keyword evidence="1" id="KW-0805">Transcription regulation</keyword>
<dbReference type="InterPro" id="IPR050109">
    <property type="entry name" value="HTH-type_TetR-like_transc_reg"/>
</dbReference>